<feature type="domain" description="HTH lysR-type" evidence="5">
    <location>
        <begin position="2"/>
        <end position="59"/>
    </location>
</feature>
<dbReference type="Gene3D" id="3.40.190.10">
    <property type="entry name" value="Periplasmic binding protein-like II"/>
    <property type="match status" value="2"/>
</dbReference>
<evidence type="ECO:0000313" key="7">
    <source>
        <dbReference type="Proteomes" id="UP001183824"/>
    </source>
</evidence>
<evidence type="ECO:0000313" key="6">
    <source>
        <dbReference type="EMBL" id="MDT0486902.1"/>
    </source>
</evidence>
<evidence type="ECO:0000256" key="1">
    <source>
        <dbReference type="ARBA" id="ARBA00009437"/>
    </source>
</evidence>
<keyword evidence="3" id="KW-0238">DNA-binding</keyword>
<dbReference type="RefSeq" id="WP_311719612.1">
    <property type="nucleotide sequence ID" value="NZ_JAVREZ010000024.1"/>
</dbReference>
<keyword evidence="7" id="KW-1185">Reference proteome</keyword>
<dbReference type="SUPFAM" id="SSF53850">
    <property type="entry name" value="Periplasmic binding protein-like II"/>
    <property type="match status" value="1"/>
</dbReference>
<comment type="similarity">
    <text evidence="1">Belongs to the LysR transcriptional regulatory family.</text>
</comment>
<dbReference type="InterPro" id="IPR005119">
    <property type="entry name" value="LysR_subst-bd"/>
</dbReference>
<dbReference type="InterPro" id="IPR036390">
    <property type="entry name" value="WH_DNA-bd_sf"/>
</dbReference>
<gene>
    <name evidence="6" type="ORF">RNB18_43225</name>
</gene>
<dbReference type="PANTHER" id="PTHR30346">
    <property type="entry name" value="TRANSCRIPTIONAL DUAL REGULATOR HCAR-RELATED"/>
    <property type="match status" value="1"/>
</dbReference>
<reference evidence="7" key="1">
    <citation type="submission" date="2023-07" db="EMBL/GenBank/DDBJ databases">
        <title>30 novel species of actinomycetes from the DSMZ collection.</title>
        <authorList>
            <person name="Nouioui I."/>
        </authorList>
    </citation>
    <scope>NUCLEOTIDE SEQUENCE [LARGE SCALE GENOMIC DNA]</scope>
    <source>
        <strain evidence="7">DSM 41640</strain>
    </source>
</reference>
<protein>
    <submittedName>
        <fullName evidence="6">LysR family transcriptional regulator</fullName>
    </submittedName>
</protein>
<evidence type="ECO:0000256" key="2">
    <source>
        <dbReference type="ARBA" id="ARBA00023015"/>
    </source>
</evidence>
<accession>A0ABU2VMX6</accession>
<dbReference type="Pfam" id="PF00126">
    <property type="entry name" value="HTH_1"/>
    <property type="match status" value="1"/>
</dbReference>
<dbReference type="EMBL" id="JAVREZ010000024">
    <property type="protein sequence ID" value="MDT0486902.1"/>
    <property type="molecule type" value="Genomic_DNA"/>
</dbReference>
<proteinExistence type="inferred from homology"/>
<comment type="caution">
    <text evidence="6">The sequence shown here is derived from an EMBL/GenBank/DDBJ whole genome shotgun (WGS) entry which is preliminary data.</text>
</comment>
<dbReference type="InterPro" id="IPR000847">
    <property type="entry name" value="LysR_HTH_N"/>
</dbReference>
<dbReference type="InterPro" id="IPR036388">
    <property type="entry name" value="WH-like_DNA-bd_sf"/>
</dbReference>
<dbReference type="Proteomes" id="UP001183824">
    <property type="component" value="Unassembled WGS sequence"/>
</dbReference>
<evidence type="ECO:0000259" key="5">
    <source>
        <dbReference type="PROSITE" id="PS50931"/>
    </source>
</evidence>
<evidence type="ECO:0000256" key="4">
    <source>
        <dbReference type="ARBA" id="ARBA00023163"/>
    </source>
</evidence>
<dbReference type="PROSITE" id="PS50931">
    <property type="entry name" value="HTH_LYSR"/>
    <property type="match status" value="1"/>
</dbReference>
<dbReference type="SUPFAM" id="SSF46785">
    <property type="entry name" value="Winged helix' DNA-binding domain"/>
    <property type="match status" value="1"/>
</dbReference>
<organism evidence="6 7">
    <name type="scientific">Streptomyces doebereineriae</name>
    <dbReference type="NCBI Taxonomy" id="3075528"/>
    <lineage>
        <taxon>Bacteria</taxon>
        <taxon>Bacillati</taxon>
        <taxon>Actinomycetota</taxon>
        <taxon>Actinomycetes</taxon>
        <taxon>Kitasatosporales</taxon>
        <taxon>Streptomycetaceae</taxon>
        <taxon>Streptomyces</taxon>
    </lineage>
</organism>
<dbReference type="Gene3D" id="1.10.10.10">
    <property type="entry name" value="Winged helix-like DNA-binding domain superfamily/Winged helix DNA-binding domain"/>
    <property type="match status" value="1"/>
</dbReference>
<name>A0ABU2VMX6_9ACTN</name>
<evidence type="ECO:0000256" key="3">
    <source>
        <dbReference type="ARBA" id="ARBA00023125"/>
    </source>
</evidence>
<keyword evidence="4" id="KW-0804">Transcription</keyword>
<dbReference type="PANTHER" id="PTHR30346:SF29">
    <property type="entry name" value="LYSR SUBSTRATE-BINDING"/>
    <property type="match status" value="1"/>
</dbReference>
<keyword evidence="2" id="KW-0805">Transcription regulation</keyword>
<sequence>MLDLRKLRVLRELSRLGTVGAAAQALHLTPQAVSQQIATLGKELGVQLTEPAGRRLRLTAAARIVLRHTDAVFEQVEQMQAELAAHQSGECGQVAVAGFSTTLSALILPAVVRLKQQRPMLRTVLAEADPPESFAMLHRGETDVVISADTVRSPGGEGARFHRVPLCEDPFDVALPDGHRLADKPGLRLADLADETWIFATTGMCHDIGVAACTAAGFIPQESHAIGDWDATLSAVQVGLGVALVPRLASPAPRSGVTIRAFTSLPPCRQVFAAVREGSQESPEIAAVLGVLREVATETVRQEHPEAGDAAA</sequence>
<dbReference type="Pfam" id="PF03466">
    <property type="entry name" value="LysR_substrate"/>
    <property type="match status" value="1"/>
</dbReference>
<dbReference type="CDD" id="cd08423">
    <property type="entry name" value="PBP2_LTTR_like_6"/>
    <property type="match status" value="1"/>
</dbReference>